<keyword evidence="12" id="KW-1185">Reference proteome</keyword>
<sequence>MQFTGIFILLILLGGMMFMSSRTQKKQKQARDEMQTKLVRGAEVETISGLIATVDEVDQANNRIVLDVEGVYLTFDLQRSIMRVISSPASASNEAATSSDSADKEEGNSQEDQSAIEE</sequence>
<dbReference type="PANTHER" id="PTHR33909">
    <property type="entry name" value="SEC TRANSLOCON ACCESSORY COMPLEX SUBUNIT YAJC"/>
    <property type="match status" value="1"/>
</dbReference>
<evidence type="ECO:0000256" key="5">
    <source>
        <dbReference type="ARBA" id="ARBA00022692"/>
    </source>
</evidence>
<evidence type="ECO:0000256" key="10">
    <source>
        <dbReference type="SAM" id="MobiDB-lite"/>
    </source>
</evidence>
<reference evidence="11 12" key="1">
    <citation type="submission" date="2018-06" db="EMBL/GenBank/DDBJ databases">
        <authorList>
            <consortium name="Pathogen Informatics"/>
            <person name="Doyle S."/>
        </authorList>
    </citation>
    <scope>NUCLEOTIDE SEQUENCE [LARGE SCALE GENOMIC DNA]</scope>
    <source>
        <strain evidence="12">NCTC 11391</strain>
    </source>
</reference>
<dbReference type="GO" id="GO:0015031">
    <property type="term" value="P:protein transport"/>
    <property type="evidence" value="ECO:0007669"/>
    <property type="project" value="UniProtKB-KW"/>
</dbReference>
<keyword evidence="7" id="KW-1133">Transmembrane helix</keyword>
<evidence type="ECO:0000313" key="12">
    <source>
        <dbReference type="Proteomes" id="UP000254082"/>
    </source>
</evidence>
<protein>
    <submittedName>
        <fullName evidence="11">Putative preprotein translocase, YajC subunit</fullName>
    </submittedName>
</protein>
<evidence type="ECO:0000256" key="9">
    <source>
        <dbReference type="ARBA" id="ARBA00023136"/>
    </source>
</evidence>
<dbReference type="Proteomes" id="UP000254082">
    <property type="component" value="Unassembled WGS sequence"/>
</dbReference>
<proteinExistence type="inferred from homology"/>
<comment type="subcellular location">
    <subcellularLocation>
        <location evidence="1">Cell membrane</location>
        <topology evidence="1">Single-pass membrane protein</topology>
    </subcellularLocation>
</comment>
<keyword evidence="5" id="KW-0812">Transmembrane</keyword>
<keyword evidence="6" id="KW-0653">Protein transport</keyword>
<evidence type="ECO:0000256" key="6">
    <source>
        <dbReference type="ARBA" id="ARBA00022927"/>
    </source>
</evidence>
<evidence type="ECO:0000256" key="8">
    <source>
        <dbReference type="ARBA" id="ARBA00023010"/>
    </source>
</evidence>
<dbReference type="NCBIfam" id="TIGR00739">
    <property type="entry name" value="yajC"/>
    <property type="match status" value="1"/>
</dbReference>
<dbReference type="GO" id="GO:0005886">
    <property type="term" value="C:plasma membrane"/>
    <property type="evidence" value="ECO:0007669"/>
    <property type="project" value="UniProtKB-SubCell"/>
</dbReference>
<dbReference type="EMBL" id="UHFA01000002">
    <property type="protein sequence ID" value="SUN35228.1"/>
    <property type="molecule type" value="Genomic_DNA"/>
</dbReference>
<keyword evidence="9" id="KW-0472">Membrane</keyword>
<name>A0A380JAX9_STRDO</name>
<dbReference type="InterPro" id="IPR003849">
    <property type="entry name" value="Preprotein_translocase_YajC"/>
</dbReference>
<evidence type="ECO:0000256" key="2">
    <source>
        <dbReference type="ARBA" id="ARBA00006742"/>
    </source>
</evidence>
<feature type="region of interest" description="Disordered" evidence="10">
    <location>
        <begin position="88"/>
        <end position="118"/>
    </location>
</feature>
<evidence type="ECO:0000313" key="11">
    <source>
        <dbReference type="EMBL" id="SUN35228.1"/>
    </source>
</evidence>
<keyword evidence="3" id="KW-0813">Transport</keyword>
<dbReference type="SMART" id="SM01323">
    <property type="entry name" value="YajC"/>
    <property type="match status" value="1"/>
</dbReference>
<dbReference type="AlphaFoldDB" id="A0A380JAX9"/>
<dbReference type="OrthoDB" id="9800132at2"/>
<dbReference type="Pfam" id="PF02699">
    <property type="entry name" value="YajC"/>
    <property type="match status" value="1"/>
</dbReference>
<keyword evidence="8" id="KW-0811">Translocation</keyword>
<feature type="compositionally biased region" description="Polar residues" evidence="10">
    <location>
        <begin position="88"/>
        <end position="100"/>
    </location>
</feature>
<organism evidence="11 12">
    <name type="scientific">Streptococcus downei MFe28</name>
    <dbReference type="NCBI Taxonomy" id="764290"/>
    <lineage>
        <taxon>Bacteria</taxon>
        <taxon>Bacillati</taxon>
        <taxon>Bacillota</taxon>
        <taxon>Bacilli</taxon>
        <taxon>Lactobacillales</taxon>
        <taxon>Streptococcaceae</taxon>
        <taxon>Streptococcus</taxon>
    </lineage>
</organism>
<keyword evidence="4" id="KW-1003">Cell membrane</keyword>
<evidence type="ECO:0000256" key="1">
    <source>
        <dbReference type="ARBA" id="ARBA00004162"/>
    </source>
</evidence>
<evidence type="ECO:0000256" key="3">
    <source>
        <dbReference type="ARBA" id="ARBA00022448"/>
    </source>
</evidence>
<dbReference type="RefSeq" id="WP_002996341.1">
    <property type="nucleotide sequence ID" value="NZ_UHFA01000002.1"/>
</dbReference>
<comment type="similarity">
    <text evidence="2">Belongs to the YajC family.</text>
</comment>
<evidence type="ECO:0000256" key="7">
    <source>
        <dbReference type="ARBA" id="ARBA00022989"/>
    </source>
</evidence>
<evidence type="ECO:0000256" key="4">
    <source>
        <dbReference type="ARBA" id="ARBA00022475"/>
    </source>
</evidence>
<gene>
    <name evidence="11" type="ORF">NCTC11391_00204</name>
</gene>
<dbReference type="PANTHER" id="PTHR33909:SF1">
    <property type="entry name" value="SEC TRANSLOCON ACCESSORY COMPLEX SUBUNIT YAJC"/>
    <property type="match status" value="1"/>
</dbReference>
<accession>A0A380JAX9</accession>